<dbReference type="AlphaFoldDB" id="A0A3N2DNA8"/>
<evidence type="ECO:0000313" key="8">
    <source>
        <dbReference type="EMBL" id="ROS01291.1"/>
    </source>
</evidence>
<dbReference type="GO" id="GO:0031543">
    <property type="term" value="F:peptidyl-proline dioxygenase activity"/>
    <property type="evidence" value="ECO:0007669"/>
    <property type="project" value="TreeGrafter"/>
</dbReference>
<comment type="caution">
    <text evidence="8">The sequence shown here is derived from an EMBL/GenBank/DDBJ whole genome shotgun (WGS) entry which is preliminary data.</text>
</comment>
<dbReference type="GO" id="GO:0008198">
    <property type="term" value="F:ferrous iron binding"/>
    <property type="evidence" value="ECO:0007669"/>
    <property type="project" value="TreeGrafter"/>
</dbReference>
<dbReference type="RefSeq" id="WP_123712100.1">
    <property type="nucleotide sequence ID" value="NZ_RKHR01000004.1"/>
</dbReference>
<comment type="cofactor">
    <cofactor evidence="1">
        <name>L-ascorbate</name>
        <dbReference type="ChEBI" id="CHEBI:38290"/>
    </cofactor>
</comment>
<evidence type="ECO:0000313" key="9">
    <source>
        <dbReference type="Proteomes" id="UP000275394"/>
    </source>
</evidence>
<dbReference type="Pfam" id="PF13640">
    <property type="entry name" value="2OG-FeII_Oxy_3"/>
    <property type="match status" value="1"/>
</dbReference>
<dbReference type="PANTHER" id="PTHR12907">
    <property type="entry name" value="EGL NINE HOMOLOG-RELATED"/>
    <property type="match status" value="1"/>
</dbReference>
<accession>A0A3N2DNA8</accession>
<evidence type="ECO:0000256" key="2">
    <source>
        <dbReference type="ARBA" id="ARBA00022723"/>
    </source>
</evidence>
<protein>
    <submittedName>
        <fullName evidence="8">SM-20-related protein</fullName>
    </submittedName>
</protein>
<proteinExistence type="predicted"/>
<reference evidence="8 9" key="1">
    <citation type="submission" date="2018-11" db="EMBL/GenBank/DDBJ databases">
        <title>Genomic Encyclopedia of Type Strains, Phase IV (KMG-IV): sequencing the most valuable type-strain genomes for metagenomic binning, comparative biology and taxonomic classification.</title>
        <authorList>
            <person name="Goeker M."/>
        </authorList>
    </citation>
    <scope>NUCLEOTIDE SEQUENCE [LARGE SCALE GENOMIC DNA]</scope>
    <source>
        <strain evidence="8 9">DSM 100316</strain>
    </source>
</reference>
<dbReference type="PROSITE" id="PS51471">
    <property type="entry name" value="FE2OG_OXY"/>
    <property type="match status" value="1"/>
</dbReference>
<keyword evidence="2" id="KW-0479">Metal-binding</keyword>
<evidence type="ECO:0000259" key="7">
    <source>
        <dbReference type="PROSITE" id="PS51471"/>
    </source>
</evidence>
<dbReference type="InterPro" id="IPR005123">
    <property type="entry name" value="Oxoglu/Fe-dep_dioxygenase_dom"/>
</dbReference>
<name>A0A3N2DNA8_9GAMM</name>
<evidence type="ECO:0000256" key="5">
    <source>
        <dbReference type="ARBA" id="ARBA00023002"/>
    </source>
</evidence>
<feature type="domain" description="Fe2OG dioxygenase" evidence="7">
    <location>
        <begin position="102"/>
        <end position="207"/>
    </location>
</feature>
<dbReference type="Gene3D" id="2.60.120.620">
    <property type="entry name" value="q2cbj1_9rhob like domain"/>
    <property type="match status" value="1"/>
</dbReference>
<dbReference type="GO" id="GO:0071456">
    <property type="term" value="P:cellular response to hypoxia"/>
    <property type="evidence" value="ECO:0007669"/>
    <property type="project" value="TreeGrafter"/>
</dbReference>
<evidence type="ECO:0000256" key="1">
    <source>
        <dbReference type="ARBA" id="ARBA00001961"/>
    </source>
</evidence>
<sequence length="219" mass="25166">MTADIDTLADTVADALANDGYIILPDGPGKQISHALYQRARELSDSQWQAAGIGRHGDHLLAKEIRSDRLHWLDYEHQAEANYLTWLEQMRIALNRRLFLGLFDSESHFAVYQPGDFYRRHIDAFRGRSNRTLTIVYYLNPEWAQADGGELCLYDTIDKQSVRGQEPLIESVLPSFGKMVIFLSEKFPHEVLTTQKTRYSIATWYRINSSDHGFIDTAK</sequence>
<gene>
    <name evidence="8" type="ORF">EDC56_1720</name>
</gene>
<evidence type="ECO:0000256" key="6">
    <source>
        <dbReference type="ARBA" id="ARBA00023004"/>
    </source>
</evidence>
<keyword evidence="5" id="KW-0560">Oxidoreductase</keyword>
<keyword evidence="6" id="KW-0408">Iron</keyword>
<dbReference type="OrthoDB" id="9783171at2"/>
<dbReference type="SMART" id="SM00702">
    <property type="entry name" value="P4Hc"/>
    <property type="match status" value="1"/>
</dbReference>
<organism evidence="8 9">
    <name type="scientific">Sinobacterium caligoides</name>
    <dbReference type="NCBI Taxonomy" id="933926"/>
    <lineage>
        <taxon>Bacteria</taxon>
        <taxon>Pseudomonadati</taxon>
        <taxon>Pseudomonadota</taxon>
        <taxon>Gammaproteobacteria</taxon>
        <taxon>Cellvibrionales</taxon>
        <taxon>Spongiibacteraceae</taxon>
        <taxon>Sinobacterium</taxon>
    </lineage>
</organism>
<evidence type="ECO:0000256" key="4">
    <source>
        <dbReference type="ARBA" id="ARBA00022964"/>
    </source>
</evidence>
<dbReference type="EMBL" id="RKHR01000004">
    <property type="protein sequence ID" value="ROS01291.1"/>
    <property type="molecule type" value="Genomic_DNA"/>
</dbReference>
<dbReference type="InterPro" id="IPR044862">
    <property type="entry name" value="Pro_4_hyd_alph_FE2OG_OXY"/>
</dbReference>
<keyword evidence="3" id="KW-0847">Vitamin C</keyword>
<evidence type="ECO:0000256" key="3">
    <source>
        <dbReference type="ARBA" id="ARBA00022896"/>
    </source>
</evidence>
<dbReference type="InterPro" id="IPR051559">
    <property type="entry name" value="HIF_prolyl_hydroxylases"/>
</dbReference>
<dbReference type="InterPro" id="IPR006620">
    <property type="entry name" value="Pro_4_hyd_alph"/>
</dbReference>
<keyword evidence="9" id="KW-1185">Reference proteome</keyword>
<keyword evidence="4" id="KW-0223">Dioxygenase</keyword>
<dbReference type="PANTHER" id="PTHR12907:SF26">
    <property type="entry name" value="HIF PROLYL HYDROXYLASE, ISOFORM C"/>
    <property type="match status" value="1"/>
</dbReference>
<dbReference type="Proteomes" id="UP000275394">
    <property type="component" value="Unassembled WGS sequence"/>
</dbReference>
<dbReference type="GO" id="GO:0031418">
    <property type="term" value="F:L-ascorbic acid binding"/>
    <property type="evidence" value="ECO:0007669"/>
    <property type="project" value="UniProtKB-KW"/>
</dbReference>